<dbReference type="FunFam" id="2.60.40.150:FF:000219">
    <property type="entry name" value="Copine-E"/>
    <property type="match status" value="1"/>
</dbReference>
<feature type="domain" description="C2" evidence="5">
    <location>
        <begin position="169"/>
        <end position="290"/>
    </location>
</feature>
<dbReference type="SMART" id="SM00239">
    <property type="entry name" value="C2"/>
    <property type="match status" value="2"/>
</dbReference>
<feature type="domain" description="C2" evidence="5">
    <location>
        <begin position="31"/>
        <end position="161"/>
    </location>
</feature>
<dbReference type="GO" id="GO:0071277">
    <property type="term" value="P:cellular response to calcium ion"/>
    <property type="evidence" value="ECO:0007669"/>
    <property type="project" value="UniProtKB-ARBA"/>
</dbReference>
<evidence type="ECO:0000256" key="3">
    <source>
        <dbReference type="ARBA" id="ARBA00022737"/>
    </source>
</evidence>
<dbReference type="SMART" id="SM00327">
    <property type="entry name" value="VWA"/>
    <property type="match status" value="1"/>
</dbReference>
<evidence type="ECO:0000256" key="2">
    <source>
        <dbReference type="ARBA" id="ARBA00022723"/>
    </source>
</evidence>
<sequence length="566" mass="62926">MSDSVVNLSKGGDEYLSNETINLSKMAINPSNETINLSKETTNPSNGIINLSKSTKVELRFRCMNLKDMDTFSKSDPQIFVYEKQGNSISPPLLIGSTEKINNNLNPVFKKTVTLDYHFEKIQNLRFEVLDIDGGGKSDTIGDFSITLGNIISKPGKKVFGDVKHNGKKTGTIEIIAEEIQETGHNIILKLQGSKLDKKDLFSSDPFYKIFKTSPNGNLLVYQSPVIKSNINPIYDPIILKLEELNGGDMFRELTFEFWDHDTIGDNDFIGSFKTTTDEILKGQIREFSLINPKKQSKSSYKNSGKICFTDARLVGQPTFIDFLSGGCEINLMIAIDCTSSNGTPTDLTSLHYNTPTHESEYARSIIAVGNVLAPYDSDGKIELLGFGAERFGGSTSHCFQFGPKAEARGIEEVLSIYNKVMPTIKLSYPTNFQEIIKHAAKKSVKGVDSKNQKYTILLILTDGDITDMEDTIEEIVKASNKAPLSIVIVGVGSSSFSKMNRLDGDDEQLCDRNGVFASRDIVQFVPFKEFENNSEQLAAETLREIPEQLVGYMKSQNYFPNILKN</sequence>
<evidence type="ECO:0000256" key="1">
    <source>
        <dbReference type="ARBA" id="ARBA00009048"/>
    </source>
</evidence>
<dbReference type="InterPro" id="IPR002035">
    <property type="entry name" value="VWF_A"/>
</dbReference>
<dbReference type="InterPro" id="IPR045052">
    <property type="entry name" value="Copine"/>
</dbReference>
<dbReference type="InterPro" id="IPR037768">
    <property type="entry name" value="C2B_Copine"/>
</dbReference>
<dbReference type="SUPFAM" id="SSF53300">
    <property type="entry name" value="vWA-like"/>
    <property type="match status" value="1"/>
</dbReference>
<keyword evidence="2" id="KW-0479">Metal-binding</keyword>
<dbReference type="SUPFAM" id="SSF49562">
    <property type="entry name" value="C2 domain (Calcium/lipid-binding domain, CaLB)"/>
    <property type="match status" value="2"/>
</dbReference>
<dbReference type="Gene3D" id="3.40.50.410">
    <property type="entry name" value="von Willebrand factor, type A domain"/>
    <property type="match status" value="1"/>
</dbReference>
<evidence type="ECO:0000259" key="6">
    <source>
        <dbReference type="PROSITE" id="PS50234"/>
    </source>
</evidence>
<dbReference type="PANTHER" id="PTHR10857">
    <property type="entry name" value="COPINE"/>
    <property type="match status" value="1"/>
</dbReference>
<gene>
    <name evidence="7" type="ORF">RB653_009421</name>
</gene>
<dbReference type="GO" id="GO:0005886">
    <property type="term" value="C:plasma membrane"/>
    <property type="evidence" value="ECO:0007669"/>
    <property type="project" value="UniProtKB-ARBA"/>
</dbReference>
<dbReference type="EMBL" id="JAVFKY010000003">
    <property type="protein sequence ID" value="KAK5579735.1"/>
    <property type="molecule type" value="Genomic_DNA"/>
</dbReference>
<keyword evidence="4" id="KW-0106">Calcium</keyword>
<dbReference type="InterPro" id="IPR000008">
    <property type="entry name" value="C2_dom"/>
</dbReference>
<evidence type="ECO:0000313" key="8">
    <source>
        <dbReference type="Proteomes" id="UP001344447"/>
    </source>
</evidence>
<organism evidence="7 8">
    <name type="scientific">Dictyostelium firmibasis</name>
    <dbReference type="NCBI Taxonomy" id="79012"/>
    <lineage>
        <taxon>Eukaryota</taxon>
        <taxon>Amoebozoa</taxon>
        <taxon>Evosea</taxon>
        <taxon>Eumycetozoa</taxon>
        <taxon>Dictyostelia</taxon>
        <taxon>Dictyosteliales</taxon>
        <taxon>Dictyosteliaceae</taxon>
        <taxon>Dictyostelium</taxon>
    </lineage>
</organism>
<keyword evidence="8" id="KW-1185">Reference proteome</keyword>
<dbReference type="Pfam" id="PF07002">
    <property type="entry name" value="Copine"/>
    <property type="match status" value="1"/>
</dbReference>
<dbReference type="Pfam" id="PF00168">
    <property type="entry name" value="C2"/>
    <property type="match status" value="2"/>
</dbReference>
<dbReference type="PROSITE" id="PS50004">
    <property type="entry name" value="C2"/>
    <property type="match status" value="2"/>
</dbReference>
<dbReference type="InterPro" id="IPR035892">
    <property type="entry name" value="C2_domain_sf"/>
</dbReference>
<dbReference type="InterPro" id="IPR010734">
    <property type="entry name" value="Copine_C"/>
</dbReference>
<evidence type="ECO:0000256" key="4">
    <source>
        <dbReference type="ARBA" id="ARBA00022837"/>
    </source>
</evidence>
<comment type="caution">
    <text evidence="7">The sequence shown here is derived from an EMBL/GenBank/DDBJ whole genome shotgun (WGS) entry which is preliminary data.</text>
</comment>
<reference evidence="7 8" key="1">
    <citation type="submission" date="2023-11" db="EMBL/GenBank/DDBJ databases">
        <title>Dfirmibasis_genome.</title>
        <authorList>
            <person name="Edelbroek B."/>
            <person name="Kjellin J."/>
            <person name="Jerlstrom-Hultqvist J."/>
            <person name="Soderbom F."/>
        </authorList>
    </citation>
    <scope>NUCLEOTIDE SEQUENCE [LARGE SCALE GENOMIC DNA]</scope>
    <source>
        <strain evidence="7 8">TNS-C-14</strain>
    </source>
</reference>
<dbReference type="GO" id="GO:0005544">
    <property type="term" value="F:calcium-dependent phospholipid binding"/>
    <property type="evidence" value="ECO:0007669"/>
    <property type="project" value="InterPro"/>
</dbReference>
<evidence type="ECO:0000313" key="7">
    <source>
        <dbReference type="EMBL" id="KAK5579735.1"/>
    </source>
</evidence>
<dbReference type="Proteomes" id="UP001344447">
    <property type="component" value="Unassembled WGS sequence"/>
</dbReference>
<dbReference type="AlphaFoldDB" id="A0AAN7U653"/>
<dbReference type="InterPro" id="IPR036465">
    <property type="entry name" value="vWFA_dom_sf"/>
</dbReference>
<dbReference type="GO" id="GO:0005829">
    <property type="term" value="C:cytosol"/>
    <property type="evidence" value="ECO:0007669"/>
    <property type="project" value="UniProtKB-ARBA"/>
</dbReference>
<dbReference type="PANTHER" id="PTHR10857:SF30">
    <property type="entry name" value="COPINE-B-RELATED"/>
    <property type="match status" value="1"/>
</dbReference>
<accession>A0AAN7U653</accession>
<dbReference type="GO" id="GO:0046872">
    <property type="term" value="F:metal ion binding"/>
    <property type="evidence" value="ECO:0007669"/>
    <property type="project" value="UniProtKB-KW"/>
</dbReference>
<proteinExistence type="inferred from homology"/>
<name>A0AAN7U653_9MYCE</name>
<dbReference type="CDD" id="cd04048">
    <property type="entry name" value="C2A_Copine"/>
    <property type="match status" value="1"/>
</dbReference>
<evidence type="ECO:0000259" key="5">
    <source>
        <dbReference type="PROSITE" id="PS50004"/>
    </source>
</evidence>
<keyword evidence="3" id="KW-0677">Repeat</keyword>
<protein>
    <submittedName>
        <fullName evidence="7">Uncharacterized protein</fullName>
    </submittedName>
</protein>
<dbReference type="PROSITE" id="PS50234">
    <property type="entry name" value="VWFA"/>
    <property type="match status" value="1"/>
</dbReference>
<comment type="similarity">
    <text evidence="1">Belongs to the copine family.</text>
</comment>
<feature type="domain" description="VWFA" evidence="6">
    <location>
        <begin position="331"/>
        <end position="538"/>
    </location>
</feature>
<dbReference type="Gene3D" id="2.60.40.150">
    <property type="entry name" value="C2 domain"/>
    <property type="match status" value="2"/>
</dbReference>
<dbReference type="CDD" id="cd04047">
    <property type="entry name" value="C2B_Copine"/>
    <property type="match status" value="1"/>
</dbReference>